<feature type="binding site" evidence="8">
    <location>
        <position position="126"/>
    </location>
    <ligand>
        <name>Zn(2+)</name>
        <dbReference type="ChEBI" id="CHEBI:29105"/>
        <label>2</label>
        <note>catalytic</note>
    </ligand>
</feature>
<feature type="active site" evidence="7">
    <location>
        <position position="127"/>
    </location>
</feature>
<dbReference type="InterPro" id="IPR021190">
    <property type="entry name" value="Pept_M10A"/>
</dbReference>
<dbReference type="PRINTS" id="PR00138">
    <property type="entry name" value="MATRIXIN"/>
</dbReference>
<evidence type="ECO:0000256" key="2">
    <source>
        <dbReference type="ARBA" id="ARBA00022670"/>
    </source>
</evidence>
<dbReference type="GO" id="GO:0031012">
    <property type="term" value="C:extracellular matrix"/>
    <property type="evidence" value="ECO:0007669"/>
    <property type="project" value="InterPro"/>
</dbReference>
<evidence type="ECO:0000256" key="1">
    <source>
        <dbReference type="ARBA" id="ARBA00010370"/>
    </source>
</evidence>
<evidence type="ECO:0000256" key="4">
    <source>
        <dbReference type="ARBA" id="ARBA00022801"/>
    </source>
</evidence>
<dbReference type="Gene3D" id="3.40.390.10">
    <property type="entry name" value="Collagenase (Catalytic Domain)"/>
    <property type="match status" value="1"/>
</dbReference>
<evidence type="ECO:0000256" key="3">
    <source>
        <dbReference type="ARBA" id="ARBA00022723"/>
    </source>
</evidence>
<dbReference type="GO" id="GO:0004222">
    <property type="term" value="F:metalloendopeptidase activity"/>
    <property type="evidence" value="ECO:0007669"/>
    <property type="project" value="InterPro"/>
</dbReference>
<keyword evidence="3 8" id="KW-0479">Metal-binding</keyword>
<feature type="binding site" evidence="8">
    <location>
        <position position="100"/>
    </location>
    <ligand>
        <name>Ca(2+)</name>
        <dbReference type="ChEBI" id="CHEBI:29108"/>
        <label>1</label>
    </ligand>
</feature>
<keyword evidence="5 8" id="KW-0862">Zinc</keyword>
<feature type="binding site" evidence="8">
    <location>
        <position position="144"/>
    </location>
    <ligand>
        <name>Zn(2+)</name>
        <dbReference type="ChEBI" id="CHEBI:29105"/>
        <label>2</label>
        <note>catalytic</note>
    </ligand>
</feature>
<dbReference type="VEuPathDB" id="VectorBase:RPRC010388"/>
<keyword evidence="6" id="KW-0482">Metalloprotease</keyword>
<evidence type="ECO:0000313" key="11">
    <source>
        <dbReference type="EMBL" id="ALF45528.1"/>
    </source>
</evidence>
<comment type="similarity">
    <text evidence="1">Belongs to the peptidase M10A family.</text>
</comment>
<proteinExistence type="evidence at transcript level"/>
<dbReference type="InterPro" id="IPR006026">
    <property type="entry name" value="Peptidase_Metallo"/>
</dbReference>
<feature type="binding site" evidence="8">
    <location>
        <position position="136"/>
    </location>
    <ligand>
        <name>Zn(2+)</name>
        <dbReference type="ChEBI" id="CHEBI:29105"/>
        <label>2</label>
        <note>catalytic</note>
    </ligand>
</feature>
<dbReference type="InterPro" id="IPR024079">
    <property type="entry name" value="MetalloPept_cat_dom_sf"/>
</dbReference>
<sequence>MVGSSTTKWGKNNITWYIYPPQFSPVAERAFSTWSKHANLNFIRSHNSPNISIAFVRGKHLCFTNKSTYCYSPFVDGSSILAHAEYPSTDKEAVEILLIDAITWHDTLTLPSTINDDTSLFWVLVHEVGLGLGLSHTADARSIMFSSYNFPPVSSFDELDLYEEEIRAIQMLYGPPPKPPPSTTPTKSTTTTTTTSTTTTTPATTKRSFPPTNQPFMDVCYYLKHIEAFLVAHKRLYLFYNNYVWIIPLQESIRLQRDYTRPKMINRWLRFLPANFTHVSDIYQRPNIYIVMIANYHIYIFTYPHLQLTY</sequence>
<feature type="compositionally biased region" description="Pro residues" evidence="9">
    <location>
        <begin position="174"/>
        <end position="183"/>
    </location>
</feature>
<evidence type="ECO:0000256" key="6">
    <source>
        <dbReference type="ARBA" id="ARBA00023049"/>
    </source>
</evidence>
<evidence type="ECO:0000256" key="7">
    <source>
        <dbReference type="PIRSR" id="PIRSR621190-1"/>
    </source>
</evidence>
<feature type="binding site" evidence="8">
    <location>
        <position position="78"/>
    </location>
    <ligand>
        <name>Ca(2+)</name>
        <dbReference type="ChEBI" id="CHEBI:29108"/>
        <label>3</label>
    </ligand>
</feature>
<feature type="binding site" evidence="8">
    <location>
        <position position="83"/>
    </location>
    <ligand>
        <name>Zn(2+)</name>
        <dbReference type="ChEBI" id="CHEBI:29105"/>
        <label>1</label>
    </ligand>
</feature>
<organism evidence="11">
    <name type="scientific">Rhodnius prolixus</name>
    <name type="common">Triatomid bug</name>
    <dbReference type="NCBI Taxonomy" id="13249"/>
    <lineage>
        <taxon>Eukaryota</taxon>
        <taxon>Metazoa</taxon>
        <taxon>Ecdysozoa</taxon>
        <taxon>Arthropoda</taxon>
        <taxon>Hexapoda</taxon>
        <taxon>Insecta</taxon>
        <taxon>Pterygota</taxon>
        <taxon>Neoptera</taxon>
        <taxon>Paraneoptera</taxon>
        <taxon>Hemiptera</taxon>
        <taxon>Heteroptera</taxon>
        <taxon>Panheteroptera</taxon>
        <taxon>Cimicomorpha</taxon>
        <taxon>Reduviidae</taxon>
        <taxon>Triatominae</taxon>
        <taxon>Rhodnius</taxon>
    </lineage>
</organism>
<dbReference type="GO" id="GO:0008270">
    <property type="term" value="F:zinc ion binding"/>
    <property type="evidence" value="ECO:0007669"/>
    <property type="project" value="InterPro"/>
</dbReference>
<keyword evidence="8" id="KW-0106">Calcium</keyword>
<dbReference type="GO" id="GO:0006508">
    <property type="term" value="P:proteolysis"/>
    <property type="evidence" value="ECO:0007669"/>
    <property type="project" value="UniProtKB-KW"/>
</dbReference>
<dbReference type="SUPFAM" id="SSF55486">
    <property type="entry name" value="Metalloproteases ('zincins'), catalytic domain"/>
    <property type="match status" value="1"/>
</dbReference>
<accession>A0A141FNZ5</accession>
<name>A0A141FNZ5_RHOPR</name>
<dbReference type="PANTHER" id="PTHR10201">
    <property type="entry name" value="MATRIX METALLOPROTEINASE"/>
    <property type="match status" value="1"/>
</dbReference>
<evidence type="ECO:0000256" key="9">
    <source>
        <dbReference type="SAM" id="MobiDB-lite"/>
    </source>
</evidence>
<evidence type="ECO:0000259" key="10">
    <source>
        <dbReference type="SMART" id="SM00235"/>
    </source>
</evidence>
<protein>
    <submittedName>
        <fullName evidence="11">Metallo proteinase Y</fullName>
    </submittedName>
</protein>
<dbReference type="InterPro" id="IPR001818">
    <property type="entry name" value="Pept_M10_metallopeptidase"/>
</dbReference>
<reference evidence="11" key="1">
    <citation type="journal article" date="2016" name="BMC Genomics">
        <title>First report of Y-linked genes in the kissing bug Rhodnius prolixus.</title>
        <authorList>
            <person name="Koerich L.B."/>
            <person name="Dupim E.G."/>
            <person name="Faria L.L."/>
            <person name="Dias F.A."/>
            <person name="Dias A.F."/>
            <person name="Trindade G.S."/>
            <person name="Mesquita R.D."/>
            <person name="Carvalho A.B."/>
        </authorList>
    </citation>
    <scope>NUCLEOTIDE SEQUENCE</scope>
</reference>
<feature type="domain" description="Peptidase metallopeptidase" evidence="10">
    <location>
        <begin position="5"/>
        <end position="175"/>
    </location>
</feature>
<comment type="cofactor">
    <cofactor evidence="8">
        <name>Zn(2+)</name>
        <dbReference type="ChEBI" id="CHEBI:29105"/>
    </cofactor>
    <text evidence="8">Binds 2 Zn(2+) ions per subunit.</text>
</comment>
<feature type="binding site" evidence="8">
    <location>
        <position position="60"/>
    </location>
    <ligand>
        <name>Zn(2+)</name>
        <dbReference type="ChEBI" id="CHEBI:29105"/>
        <label>1</label>
    </ligand>
</feature>
<dbReference type="EMBL" id="KP244297">
    <property type="protein sequence ID" value="ALF45528.1"/>
    <property type="molecule type" value="mRNA"/>
</dbReference>
<gene>
    <name evidence="11" type="primary">Met-Y</name>
</gene>
<feature type="region of interest" description="Disordered" evidence="9">
    <location>
        <begin position="173"/>
        <end position="208"/>
    </location>
</feature>
<dbReference type="SMART" id="SM00235">
    <property type="entry name" value="ZnMc"/>
    <property type="match status" value="1"/>
</dbReference>
<evidence type="ECO:0000256" key="8">
    <source>
        <dbReference type="PIRSR" id="PIRSR621190-2"/>
    </source>
</evidence>
<dbReference type="GO" id="GO:0030574">
    <property type="term" value="P:collagen catabolic process"/>
    <property type="evidence" value="ECO:0007669"/>
    <property type="project" value="TreeGrafter"/>
</dbReference>
<dbReference type="GO" id="GO:0030198">
    <property type="term" value="P:extracellular matrix organization"/>
    <property type="evidence" value="ECO:0007669"/>
    <property type="project" value="TreeGrafter"/>
</dbReference>
<dbReference type="Pfam" id="PF00413">
    <property type="entry name" value="Peptidase_M10"/>
    <property type="match status" value="1"/>
</dbReference>
<evidence type="ECO:0000256" key="5">
    <source>
        <dbReference type="ARBA" id="ARBA00022833"/>
    </source>
</evidence>
<comment type="cofactor">
    <cofactor evidence="8">
        <name>Ca(2+)</name>
        <dbReference type="ChEBI" id="CHEBI:29108"/>
    </cofactor>
    <text evidence="8">Can bind about 5 Ca(2+) ions per subunit.</text>
</comment>
<dbReference type="AlphaFoldDB" id="A0A141FNZ5"/>
<feature type="compositionally biased region" description="Low complexity" evidence="9">
    <location>
        <begin position="184"/>
        <end position="206"/>
    </location>
</feature>
<dbReference type="SMR" id="A0A141FNZ5"/>
<dbReference type="PANTHER" id="PTHR10201:SF323">
    <property type="entry name" value="MATRIX METALLOPROTEINASE-21"/>
    <property type="match status" value="1"/>
</dbReference>
<keyword evidence="4" id="KW-0378">Hydrolase</keyword>
<keyword evidence="2" id="KW-0645">Protease</keyword>